<evidence type="ECO:0000256" key="6">
    <source>
        <dbReference type="SAM" id="MobiDB-lite"/>
    </source>
</evidence>
<sequence>MAKRDDYMASSSCCSNGAHKRLLQDCSSYAQEHAKNRRVRISTRTDYTYAPYHDGYQWRKYGQKIIRGNAYPRCYYRCTFHQDHGCPATKHVEQTNSQDPPLFRVIYTNEHTCSSTHVSDYMASAIHIQQIADASLRKAETEIPSLTHCSARHGLIKEEKDAIVSSLLTVINGCDVATSDVGRAAMQENTPAPMARSSYEAIPSVSPVPLAASDELKMDFVEPPESHWRDKPSWVKLTYTPYFDGHLWRKYGQKKIKDSEYPRLYFRCSYRGDRQCLASKLLQQKNGEDPPLYEVTYTYEHTCGAPPVPFPDIVAEPPPASREGLVLSRSQEEAMAVSQEVSRLFTEAMAVLKHANSCRVDAATMAPEIVAANGIGLITPTKEKRVSLFTDRDVVYMKMTVVKRLAPSRRVERRRLQDGRSHPRHTRMVTSGKNTAKRTFRIEVPQVATHLCRYYYKCNRHRRCEAKKKVQQQDASRGPLPPMFEVTYVNEHTCHVLRANDDDAARMASSPWTTNRHHAPAGVVDTARSDGGDRFDQFPRIIGGGASGIAKEDEAIIVSCLATVISGAVPSPPSWWPPAADASATDPTAFVSMPPLPGGRSASLDGSVADDGPMMIDNDTGFPWDSPSFCPVEEAGHQPTINHHHGDMHMDVARFADTVWPEHTCGAWR</sequence>
<reference evidence="8 9" key="1">
    <citation type="submission" date="2016-09" db="EMBL/GenBank/DDBJ databases">
        <title>The draft genome of Dichanthelium oligosanthes: A C3 panicoid grass species.</title>
        <authorList>
            <person name="Studer A.J."/>
            <person name="Schnable J.C."/>
            <person name="Brutnell T.P."/>
        </authorList>
    </citation>
    <scope>NUCLEOTIDE SEQUENCE [LARGE SCALE GENOMIC DNA]</scope>
    <source>
        <strain evidence="9">cv. Kellogg 1175</strain>
        <tissue evidence="8">Leaf</tissue>
    </source>
</reference>
<dbReference type="OrthoDB" id="2021064at2759"/>
<dbReference type="Gene3D" id="2.20.25.80">
    <property type="entry name" value="WRKY domain"/>
    <property type="match status" value="3"/>
</dbReference>
<keyword evidence="3" id="KW-0238">DNA-binding</keyword>
<dbReference type="AlphaFoldDB" id="A0A1E5V3T9"/>
<dbReference type="GO" id="GO:0005634">
    <property type="term" value="C:nucleus"/>
    <property type="evidence" value="ECO:0007669"/>
    <property type="project" value="UniProtKB-SubCell"/>
</dbReference>
<evidence type="ECO:0000259" key="7">
    <source>
        <dbReference type="PROSITE" id="PS50811"/>
    </source>
</evidence>
<evidence type="ECO:0000313" key="9">
    <source>
        <dbReference type="Proteomes" id="UP000095767"/>
    </source>
</evidence>
<dbReference type="PANTHER" id="PTHR31282">
    <property type="entry name" value="WRKY TRANSCRIPTION FACTOR 21-RELATED"/>
    <property type="match status" value="1"/>
</dbReference>
<keyword evidence="5" id="KW-0539">Nucleus</keyword>
<accession>A0A1E5V3T9</accession>
<dbReference type="Proteomes" id="UP000095767">
    <property type="component" value="Unassembled WGS sequence"/>
</dbReference>
<protein>
    <recommendedName>
        <fullName evidence="7">WRKY domain-containing protein</fullName>
    </recommendedName>
</protein>
<evidence type="ECO:0000256" key="4">
    <source>
        <dbReference type="ARBA" id="ARBA00023163"/>
    </source>
</evidence>
<dbReference type="InterPro" id="IPR044810">
    <property type="entry name" value="WRKY_plant"/>
</dbReference>
<dbReference type="Pfam" id="PF03106">
    <property type="entry name" value="WRKY"/>
    <property type="match status" value="3"/>
</dbReference>
<dbReference type="GO" id="GO:0003700">
    <property type="term" value="F:DNA-binding transcription factor activity"/>
    <property type="evidence" value="ECO:0007669"/>
    <property type="project" value="InterPro"/>
</dbReference>
<dbReference type="SUPFAM" id="SSF118290">
    <property type="entry name" value="WRKY DNA-binding domain"/>
    <property type="match status" value="3"/>
</dbReference>
<feature type="region of interest" description="Disordered" evidence="6">
    <location>
        <begin position="411"/>
        <end position="433"/>
    </location>
</feature>
<dbReference type="EMBL" id="LWDX02052489">
    <property type="protein sequence ID" value="OEL19820.1"/>
    <property type="molecule type" value="Genomic_DNA"/>
</dbReference>
<dbReference type="InterPro" id="IPR003657">
    <property type="entry name" value="WRKY_dom"/>
</dbReference>
<dbReference type="SMART" id="SM00774">
    <property type="entry name" value="WRKY"/>
    <property type="match status" value="3"/>
</dbReference>
<comment type="caution">
    <text evidence="8">The sequence shown here is derived from an EMBL/GenBank/DDBJ whole genome shotgun (WGS) entry which is preliminary data.</text>
</comment>
<proteinExistence type="predicted"/>
<dbReference type="PROSITE" id="PS50811">
    <property type="entry name" value="WRKY"/>
    <property type="match status" value="2"/>
</dbReference>
<gene>
    <name evidence="8" type="ORF">BAE44_0019161</name>
</gene>
<organism evidence="8 9">
    <name type="scientific">Dichanthelium oligosanthes</name>
    <dbReference type="NCBI Taxonomy" id="888268"/>
    <lineage>
        <taxon>Eukaryota</taxon>
        <taxon>Viridiplantae</taxon>
        <taxon>Streptophyta</taxon>
        <taxon>Embryophyta</taxon>
        <taxon>Tracheophyta</taxon>
        <taxon>Spermatophyta</taxon>
        <taxon>Magnoliopsida</taxon>
        <taxon>Liliopsida</taxon>
        <taxon>Poales</taxon>
        <taxon>Poaceae</taxon>
        <taxon>PACMAD clade</taxon>
        <taxon>Panicoideae</taxon>
        <taxon>Panicodae</taxon>
        <taxon>Paniceae</taxon>
        <taxon>Dichantheliinae</taxon>
        <taxon>Dichanthelium</taxon>
    </lineage>
</organism>
<evidence type="ECO:0000256" key="1">
    <source>
        <dbReference type="ARBA" id="ARBA00004123"/>
    </source>
</evidence>
<comment type="subcellular location">
    <subcellularLocation>
        <location evidence="1">Nucleus</location>
    </subcellularLocation>
</comment>
<keyword evidence="9" id="KW-1185">Reference proteome</keyword>
<evidence type="ECO:0000256" key="2">
    <source>
        <dbReference type="ARBA" id="ARBA00023015"/>
    </source>
</evidence>
<dbReference type="InterPro" id="IPR036576">
    <property type="entry name" value="WRKY_dom_sf"/>
</dbReference>
<name>A0A1E5V3T9_9POAL</name>
<keyword evidence="2" id="KW-0805">Transcription regulation</keyword>
<feature type="domain" description="WRKY" evidence="7">
    <location>
        <begin position="54"/>
        <end position="116"/>
    </location>
</feature>
<evidence type="ECO:0000313" key="8">
    <source>
        <dbReference type="EMBL" id="OEL19820.1"/>
    </source>
</evidence>
<feature type="domain" description="WRKY" evidence="7">
    <location>
        <begin position="244"/>
        <end position="306"/>
    </location>
</feature>
<evidence type="ECO:0000256" key="3">
    <source>
        <dbReference type="ARBA" id="ARBA00023125"/>
    </source>
</evidence>
<keyword evidence="4" id="KW-0804">Transcription</keyword>
<evidence type="ECO:0000256" key="5">
    <source>
        <dbReference type="ARBA" id="ARBA00023242"/>
    </source>
</evidence>
<dbReference type="GO" id="GO:0043565">
    <property type="term" value="F:sequence-specific DNA binding"/>
    <property type="evidence" value="ECO:0007669"/>
    <property type="project" value="InterPro"/>
</dbReference>